<dbReference type="AlphaFoldDB" id="A0A2S6MVG3"/>
<evidence type="ECO:0000256" key="2">
    <source>
        <dbReference type="ARBA" id="ARBA00022801"/>
    </source>
</evidence>
<comment type="catalytic activity">
    <reaction evidence="4">
        <text>an N-acyl-L-alpha-aminoacyl-tRNA + H2O = an N-acyl-L-amino acid + a tRNA + H(+)</text>
        <dbReference type="Rhea" id="RHEA:54448"/>
        <dbReference type="Rhea" id="RHEA-COMP:10123"/>
        <dbReference type="Rhea" id="RHEA-COMP:13883"/>
        <dbReference type="ChEBI" id="CHEBI:15377"/>
        <dbReference type="ChEBI" id="CHEBI:15378"/>
        <dbReference type="ChEBI" id="CHEBI:59874"/>
        <dbReference type="ChEBI" id="CHEBI:78442"/>
        <dbReference type="ChEBI" id="CHEBI:138191"/>
        <dbReference type="EC" id="3.1.1.29"/>
    </reaction>
</comment>
<sequence>MRLEVGRRCAGGSVAGKSGRTGIALRRLENQGYIARMKQVLLVNSALALPPGKMAAQVAHASIAAFLVATNANRQKWLDVGMPKIVLDGQNEAQLDMMLRRAREADIPAYLVRDAGRTVVAAGTVTCLGLGPAPIREIDALTGALVLLK</sequence>
<dbReference type="Gene3D" id="3.40.1490.10">
    <property type="entry name" value="Bit1"/>
    <property type="match status" value="1"/>
</dbReference>
<evidence type="ECO:0000256" key="3">
    <source>
        <dbReference type="ARBA" id="ARBA00038050"/>
    </source>
</evidence>
<gene>
    <name evidence="5" type="ORF">CCR94_22165</name>
</gene>
<comment type="similarity">
    <text evidence="3">Belongs to the PTH2 family.</text>
</comment>
<accession>A0A2S6MVG3</accession>
<keyword evidence="6" id="KW-1185">Reference proteome</keyword>
<dbReference type="EMBL" id="NHSJ01000134">
    <property type="protein sequence ID" value="PPQ26353.1"/>
    <property type="molecule type" value="Genomic_DNA"/>
</dbReference>
<organism evidence="5 6">
    <name type="scientific">Rhodoblastus sphagnicola</name>
    <dbReference type="NCBI Taxonomy" id="333368"/>
    <lineage>
        <taxon>Bacteria</taxon>
        <taxon>Pseudomonadati</taxon>
        <taxon>Pseudomonadota</taxon>
        <taxon>Alphaproteobacteria</taxon>
        <taxon>Hyphomicrobiales</taxon>
        <taxon>Rhodoblastaceae</taxon>
        <taxon>Rhodoblastus</taxon>
    </lineage>
</organism>
<dbReference type="NCBIfam" id="TIGR00283">
    <property type="entry name" value="arch_pth2"/>
    <property type="match status" value="1"/>
</dbReference>
<dbReference type="InterPro" id="IPR002833">
    <property type="entry name" value="PTH2"/>
</dbReference>
<dbReference type="SUPFAM" id="SSF102462">
    <property type="entry name" value="Peptidyl-tRNA hydrolase II"/>
    <property type="match status" value="1"/>
</dbReference>
<dbReference type="Proteomes" id="UP000239089">
    <property type="component" value="Unassembled WGS sequence"/>
</dbReference>
<dbReference type="GO" id="GO:0005829">
    <property type="term" value="C:cytosol"/>
    <property type="evidence" value="ECO:0007669"/>
    <property type="project" value="TreeGrafter"/>
</dbReference>
<dbReference type="PANTHER" id="PTHR12649">
    <property type="entry name" value="PEPTIDYL-TRNA HYDROLASE 2"/>
    <property type="match status" value="1"/>
</dbReference>
<evidence type="ECO:0000256" key="4">
    <source>
        <dbReference type="ARBA" id="ARBA00048707"/>
    </source>
</evidence>
<reference evidence="5 6" key="1">
    <citation type="journal article" date="2018" name="Arch. Microbiol.">
        <title>New insights into the metabolic potential of the phototrophic purple bacterium Rhodopila globiformis DSM 161(T) from its draft genome sequence and evidence for a vanadium-dependent nitrogenase.</title>
        <authorList>
            <person name="Imhoff J.F."/>
            <person name="Rahn T."/>
            <person name="Kunzel S."/>
            <person name="Neulinger S.C."/>
        </authorList>
    </citation>
    <scope>NUCLEOTIDE SEQUENCE [LARGE SCALE GENOMIC DNA]</scope>
    <source>
        <strain evidence="5 6">DSM 16996</strain>
    </source>
</reference>
<name>A0A2S6MVG3_9HYPH</name>
<proteinExistence type="inferred from homology"/>
<protein>
    <recommendedName>
        <fullName evidence="1">peptidyl-tRNA hydrolase</fullName>
        <ecNumber evidence="1">3.1.1.29</ecNumber>
    </recommendedName>
</protein>
<dbReference type="GO" id="GO:0004045">
    <property type="term" value="F:peptidyl-tRNA hydrolase activity"/>
    <property type="evidence" value="ECO:0007669"/>
    <property type="project" value="UniProtKB-EC"/>
</dbReference>
<evidence type="ECO:0000313" key="5">
    <source>
        <dbReference type="EMBL" id="PPQ26353.1"/>
    </source>
</evidence>
<dbReference type="EC" id="3.1.1.29" evidence="1"/>
<comment type="caution">
    <text evidence="5">The sequence shown here is derived from an EMBL/GenBank/DDBJ whole genome shotgun (WGS) entry which is preliminary data.</text>
</comment>
<keyword evidence="2 5" id="KW-0378">Hydrolase</keyword>
<dbReference type="InterPro" id="IPR023476">
    <property type="entry name" value="Pep_tRNA_hydro_II_dom_sf"/>
</dbReference>
<evidence type="ECO:0000313" key="6">
    <source>
        <dbReference type="Proteomes" id="UP000239089"/>
    </source>
</evidence>
<dbReference type="FunFam" id="3.40.1490.10:FF:000002">
    <property type="entry name" value="Peptidyl-tRNA hydrolase 2, mitochondrial"/>
    <property type="match status" value="1"/>
</dbReference>
<evidence type="ECO:0000256" key="1">
    <source>
        <dbReference type="ARBA" id="ARBA00013260"/>
    </source>
</evidence>
<dbReference type="Pfam" id="PF01981">
    <property type="entry name" value="PTH2"/>
    <property type="match status" value="1"/>
</dbReference>
<dbReference type="PANTHER" id="PTHR12649:SF11">
    <property type="entry name" value="PEPTIDYL-TRNA HYDROLASE 2, MITOCHONDRIAL"/>
    <property type="match status" value="1"/>
</dbReference>